<protein>
    <submittedName>
        <fullName evidence="1">Uncharacterized protein</fullName>
    </submittedName>
</protein>
<sequence length="88" mass="10055">MTTMTAPPAHVDRNTREGRLHFKQLSKETKRQTALDHQASQSAEGLALPVLHKYLLLHGRFRLHEHFCTSSAQTSLPLHPVFQILYLV</sequence>
<dbReference type="HOGENOM" id="CLU_2470393_0_0_1"/>
<reference evidence="2" key="2">
    <citation type="submission" date="2015-01" db="EMBL/GenBank/DDBJ databases">
        <title>Evolutionary Origins and Diversification of the Mycorrhizal Mutualists.</title>
        <authorList>
            <consortium name="DOE Joint Genome Institute"/>
            <consortium name="Mycorrhizal Genomics Consortium"/>
            <person name="Kohler A."/>
            <person name="Kuo A."/>
            <person name="Nagy L.G."/>
            <person name="Floudas D."/>
            <person name="Copeland A."/>
            <person name="Barry K.W."/>
            <person name="Cichocki N."/>
            <person name="Veneault-Fourrey C."/>
            <person name="LaButti K."/>
            <person name="Lindquist E.A."/>
            <person name="Lipzen A."/>
            <person name="Lundell T."/>
            <person name="Morin E."/>
            <person name="Murat C."/>
            <person name="Riley R."/>
            <person name="Ohm R."/>
            <person name="Sun H."/>
            <person name="Tunlid A."/>
            <person name="Henrissat B."/>
            <person name="Grigoriev I.V."/>
            <person name="Hibbett D.S."/>
            <person name="Martin F."/>
        </authorList>
    </citation>
    <scope>NUCLEOTIDE SEQUENCE [LARGE SCALE GENOMIC DNA]</scope>
    <source>
        <strain evidence="2">Foug A</strain>
    </source>
</reference>
<proteinExistence type="predicted"/>
<reference evidence="1 2" key="1">
    <citation type="submission" date="2014-04" db="EMBL/GenBank/DDBJ databases">
        <authorList>
            <consortium name="DOE Joint Genome Institute"/>
            <person name="Kuo A."/>
            <person name="Kohler A."/>
            <person name="Nagy L.G."/>
            <person name="Floudas D."/>
            <person name="Copeland A."/>
            <person name="Barry K.W."/>
            <person name="Cichocki N."/>
            <person name="Veneault-Fourrey C."/>
            <person name="LaButti K."/>
            <person name="Lindquist E.A."/>
            <person name="Lipzen A."/>
            <person name="Lundell T."/>
            <person name="Morin E."/>
            <person name="Murat C."/>
            <person name="Sun H."/>
            <person name="Tunlid A."/>
            <person name="Henrissat B."/>
            <person name="Grigoriev I.V."/>
            <person name="Hibbett D.S."/>
            <person name="Martin F."/>
            <person name="Nordberg H.P."/>
            <person name="Cantor M.N."/>
            <person name="Hua S.X."/>
        </authorList>
    </citation>
    <scope>NUCLEOTIDE SEQUENCE [LARGE SCALE GENOMIC DNA]</scope>
    <source>
        <strain evidence="1 2">Foug A</strain>
    </source>
</reference>
<dbReference type="AlphaFoldDB" id="A0A0C3DHR5"/>
<gene>
    <name evidence="1" type="ORF">SCLCIDRAFT_274283</name>
</gene>
<dbReference type="InParanoid" id="A0A0C3DHR5"/>
<accession>A0A0C3DHR5</accession>
<organism evidence="1 2">
    <name type="scientific">Scleroderma citrinum Foug A</name>
    <dbReference type="NCBI Taxonomy" id="1036808"/>
    <lineage>
        <taxon>Eukaryota</taxon>
        <taxon>Fungi</taxon>
        <taxon>Dikarya</taxon>
        <taxon>Basidiomycota</taxon>
        <taxon>Agaricomycotina</taxon>
        <taxon>Agaricomycetes</taxon>
        <taxon>Agaricomycetidae</taxon>
        <taxon>Boletales</taxon>
        <taxon>Sclerodermatineae</taxon>
        <taxon>Sclerodermataceae</taxon>
        <taxon>Scleroderma</taxon>
    </lineage>
</organism>
<keyword evidence="2" id="KW-1185">Reference proteome</keyword>
<name>A0A0C3DHR5_9AGAM</name>
<evidence type="ECO:0000313" key="1">
    <source>
        <dbReference type="EMBL" id="KIM55894.1"/>
    </source>
</evidence>
<evidence type="ECO:0000313" key="2">
    <source>
        <dbReference type="Proteomes" id="UP000053989"/>
    </source>
</evidence>
<dbReference type="Proteomes" id="UP000053989">
    <property type="component" value="Unassembled WGS sequence"/>
</dbReference>
<dbReference type="EMBL" id="KN822125">
    <property type="protein sequence ID" value="KIM55894.1"/>
    <property type="molecule type" value="Genomic_DNA"/>
</dbReference>